<sequence length="93" mass="10120">MSKNNKFNYRRPEKGRNRPNRPKGQERRITVRSVRKTAPDLRLLGRAAIAAALADASADDAIQPTGNTKASSTAETDTTPTAQAAQQEIADDE</sequence>
<evidence type="ECO:0000256" key="1">
    <source>
        <dbReference type="SAM" id="MobiDB-lite"/>
    </source>
</evidence>
<dbReference type="RefSeq" id="WP_195035799.1">
    <property type="nucleotide sequence ID" value="NZ_JADLRE010000027.1"/>
</dbReference>
<evidence type="ECO:0000313" key="3">
    <source>
        <dbReference type="Proteomes" id="UP000807309"/>
    </source>
</evidence>
<name>A0ABS0CG75_9NOCA</name>
<gene>
    <name evidence="2" type="ORF">IU470_28025</name>
</gene>
<dbReference type="Proteomes" id="UP000807309">
    <property type="component" value="Unassembled WGS sequence"/>
</dbReference>
<protein>
    <submittedName>
        <fullName evidence="2">Uncharacterized protein</fullName>
    </submittedName>
</protein>
<comment type="caution">
    <text evidence="2">The sequence shown here is derived from an EMBL/GenBank/DDBJ whole genome shotgun (WGS) entry which is preliminary data.</text>
</comment>
<organism evidence="2 3">
    <name type="scientific">Nocardia abscessus</name>
    <dbReference type="NCBI Taxonomy" id="120957"/>
    <lineage>
        <taxon>Bacteria</taxon>
        <taxon>Bacillati</taxon>
        <taxon>Actinomycetota</taxon>
        <taxon>Actinomycetes</taxon>
        <taxon>Mycobacteriales</taxon>
        <taxon>Nocardiaceae</taxon>
        <taxon>Nocardia</taxon>
    </lineage>
</organism>
<evidence type="ECO:0000313" key="2">
    <source>
        <dbReference type="EMBL" id="MBF6228926.1"/>
    </source>
</evidence>
<accession>A0ABS0CG75</accession>
<proteinExistence type="predicted"/>
<feature type="region of interest" description="Disordered" evidence="1">
    <location>
        <begin position="55"/>
        <end position="93"/>
    </location>
</feature>
<reference evidence="2 3" key="1">
    <citation type="submission" date="2020-10" db="EMBL/GenBank/DDBJ databases">
        <title>Identification of Nocardia species via Next-generation sequencing and recognition of intraspecies genetic diversity.</title>
        <authorList>
            <person name="Li P."/>
            <person name="Li P."/>
            <person name="Lu B."/>
        </authorList>
    </citation>
    <scope>NUCLEOTIDE SEQUENCE [LARGE SCALE GENOMIC DNA]</scope>
    <source>
        <strain evidence="2 3">N-11</strain>
    </source>
</reference>
<feature type="region of interest" description="Disordered" evidence="1">
    <location>
        <begin position="1"/>
        <end position="33"/>
    </location>
</feature>
<feature type="compositionally biased region" description="Low complexity" evidence="1">
    <location>
        <begin position="70"/>
        <end position="87"/>
    </location>
</feature>
<dbReference type="EMBL" id="JADLRE010000027">
    <property type="protein sequence ID" value="MBF6228926.1"/>
    <property type="molecule type" value="Genomic_DNA"/>
</dbReference>
<keyword evidence="3" id="KW-1185">Reference proteome</keyword>